<dbReference type="PANTHER" id="PTHR42637">
    <property type="entry name" value="TRNA-(MS[2]IO[6]A)-HYDROXYLASE"/>
    <property type="match status" value="1"/>
</dbReference>
<proteinExistence type="predicted"/>
<gene>
    <name evidence="1" type="ORF">REIFOR_01677</name>
</gene>
<protein>
    <submittedName>
        <fullName evidence="1">tRNA-(Ms[2]io[6]A)-hydroxylase</fullName>
    </submittedName>
</protein>
<dbReference type="CDD" id="cd07910">
    <property type="entry name" value="MiaE"/>
    <property type="match status" value="1"/>
</dbReference>
<accession>A0A2K8KRW7</accession>
<keyword evidence="2" id="KW-1185">Reference proteome</keyword>
<dbReference type="InterPro" id="IPR010386">
    <property type="entry name" value="tRNA-Hydrxlase_MiaE"/>
</dbReference>
<sequence length="208" mass="23830">MEPAVIDDLLVEIRSFLTCETPQEWLDMAVTQLPTLLIDHANCEKKAASTAMSLMFKYIDRPELLAKMSKLAREELVHFDQVHKIMLLRGIDYIEVSASRYAAGLFKLANRQEPYLLVDKCIIGAIVEARSCERFARLIPFLDDDLAKFYFSLLRSECRHYGDYLGLAQQYSVEPITPRVELFLAAEQELITRPDNEFRFHSGPPLAA</sequence>
<dbReference type="InterPro" id="IPR009078">
    <property type="entry name" value="Ferritin-like_SF"/>
</dbReference>
<dbReference type="KEGG" id="rfo:REIFOR_01677"/>
<dbReference type="RefSeq" id="WP_193437328.1">
    <property type="nucleotide sequence ID" value="NZ_CP011797.1"/>
</dbReference>
<dbReference type="AlphaFoldDB" id="A0A2K8KRW7"/>
<dbReference type="PIRSF" id="PIRSF020736">
    <property type="entry name" value="MiaE"/>
    <property type="match status" value="1"/>
</dbReference>
<dbReference type="Pfam" id="PF06175">
    <property type="entry name" value="MiaE"/>
    <property type="match status" value="1"/>
</dbReference>
<dbReference type="GO" id="GO:0045301">
    <property type="term" value="F:tRNA 2-(methylsulfanyl)-N(6)-isopentenyladenosine(37) hydroxylase activity"/>
    <property type="evidence" value="ECO:0007669"/>
    <property type="project" value="InterPro"/>
</dbReference>
<dbReference type="PANTHER" id="PTHR42637:SF1">
    <property type="entry name" value="TRNA 2-(METHYLSULFANYL)-N(6)-ISOPENTENYLADENOSINE(37) HYDROXYLASE"/>
    <property type="match status" value="1"/>
</dbReference>
<organism evidence="1 2">
    <name type="scientific">Reinekea forsetii</name>
    <dbReference type="NCBI Taxonomy" id="1336806"/>
    <lineage>
        <taxon>Bacteria</taxon>
        <taxon>Pseudomonadati</taxon>
        <taxon>Pseudomonadota</taxon>
        <taxon>Gammaproteobacteria</taxon>
        <taxon>Oceanospirillales</taxon>
        <taxon>Saccharospirillaceae</taxon>
        <taxon>Reinekea</taxon>
    </lineage>
</organism>
<name>A0A2K8KRW7_9GAMM</name>
<dbReference type="GO" id="GO:0006400">
    <property type="term" value="P:tRNA modification"/>
    <property type="evidence" value="ECO:0007669"/>
    <property type="project" value="InterPro"/>
</dbReference>
<evidence type="ECO:0000313" key="1">
    <source>
        <dbReference type="EMBL" id="ATX76819.1"/>
    </source>
</evidence>
<dbReference type="Proteomes" id="UP000229757">
    <property type="component" value="Chromosome"/>
</dbReference>
<evidence type="ECO:0000313" key="2">
    <source>
        <dbReference type="Proteomes" id="UP000229757"/>
    </source>
</evidence>
<dbReference type="SUPFAM" id="SSF47240">
    <property type="entry name" value="Ferritin-like"/>
    <property type="match status" value="1"/>
</dbReference>
<reference evidence="1 2" key="1">
    <citation type="journal article" date="2017" name="Environ. Microbiol.">
        <title>Genomic and physiological analyses of 'Reinekea forsetii' reveal a versatile opportunistic lifestyle during spring algae blooms.</title>
        <authorList>
            <person name="Avci B."/>
            <person name="Hahnke R.L."/>
            <person name="Chafee M."/>
            <person name="Fischer T."/>
            <person name="Gruber-Vodicka H."/>
            <person name="Tegetmeyer H.E."/>
            <person name="Harder J."/>
            <person name="Fuchs B.M."/>
            <person name="Amann R.I."/>
            <person name="Teeling H."/>
        </authorList>
    </citation>
    <scope>NUCLEOTIDE SEQUENCE [LARGE SCALE GENOMIC DNA]</scope>
    <source>
        <strain evidence="1 2">Hel1_31_D35</strain>
    </source>
</reference>
<dbReference type="EMBL" id="CP011797">
    <property type="protein sequence ID" value="ATX76819.1"/>
    <property type="molecule type" value="Genomic_DNA"/>
</dbReference>
<dbReference type="InterPro" id="IPR012347">
    <property type="entry name" value="Ferritin-like"/>
</dbReference>
<dbReference type="Gene3D" id="1.20.1260.10">
    <property type="match status" value="1"/>
</dbReference>